<dbReference type="Pfam" id="PF07690">
    <property type="entry name" value="MFS_1"/>
    <property type="match status" value="1"/>
</dbReference>
<evidence type="ECO:0000256" key="4">
    <source>
        <dbReference type="ARBA" id="ARBA00023136"/>
    </source>
</evidence>
<sequence>MSELAPGPQPAVPPLGGARAWLVLTPAAFIYVLAVAARTSFAVAVPQASERFPGGASLLASFVVLQLAVYALAQVPVGLLLDRFGSRRVLVVGGLVVATGQLLMATATSVPGAVVARVLVGAGDATAFIGTLRLLPAWFPLGSVPLMSQLVSAFGQLGQVVSAIPFLALLHARGWTTTFATMSGIAMAMAMTGLALIRDTPPGVGSAQVGRRESVWITMGQVLRHPGTWLGFFCHWIGMFPAAVLTLMWGVSWMTQGLGVSVSTASAALTANTVAGIVGGMSAGLLSSRLPGYRSTIVIVSALASLAAWALGLLLPHPVIAAFLAAVVLGMTAPYSGIGFDVARSLNVPSRWGTCTGLVNTGGFTATIVAVQLVGVMLDHCGGDRSAQDFRLAVASTAVVWLTGMVGLLLSRHATRRHVRSGRWQASF</sequence>
<feature type="transmembrane region" description="Helical" evidence="5">
    <location>
        <begin position="178"/>
        <end position="197"/>
    </location>
</feature>
<comment type="caution">
    <text evidence="7">The sequence shown here is derived from an EMBL/GenBank/DDBJ whole genome shotgun (WGS) entry which is preliminary data.</text>
</comment>
<feature type="transmembrane region" description="Helical" evidence="5">
    <location>
        <begin position="297"/>
        <end position="315"/>
    </location>
</feature>
<dbReference type="InterPro" id="IPR020846">
    <property type="entry name" value="MFS_dom"/>
</dbReference>
<feature type="transmembrane region" description="Helical" evidence="5">
    <location>
        <begin position="263"/>
        <end position="285"/>
    </location>
</feature>
<feature type="transmembrane region" description="Helical" evidence="5">
    <location>
        <begin position="21"/>
        <end position="44"/>
    </location>
</feature>
<feature type="transmembrane region" description="Helical" evidence="5">
    <location>
        <begin position="114"/>
        <end position="138"/>
    </location>
</feature>
<dbReference type="InterPro" id="IPR011701">
    <property type="entry name" value="MFS"/>
</dbReference>
<dbReference type="RefSeq" id="WP_082144802.1">
    <property type="nucleotide sequence ID" value="NZ_JAWEAQ010000010.1"/>
</dbReference>
<name>A0A2I1KTM3_9ACTO</name>
<evidence type="ECO:0000313" key="7">
    <source>
        <dbReference type="EMBL" id="PKY98979.1"/>
    </source>
</evidence>
<dbReference type="EMBL" id="PKHA01000003">
    <property type="protein sequence ID" value="PKY98979.1"/>
    <property type="molecule type" value="Genomic_DNA"/>
</dbReference>
<dbReference type="Proteomes" id="UP000234778">
    <property type="component" value="Unassembled WGS sequence"/>
</dbReference>
<dbReference type="Gene3D" id="1.20.1250.20">
    <property type="entry name" value="MFS general substrate transporter like domains"/>
    <property type="match status" value="2"/>
</dbReference>
<evidence type="ECO:0000259" key="6">
    <source>
        <dbReference type="PROSITE" id="PS50850"/>
    </source>
</evidence>
<evidence type="ECO:0000313" key="8">
    <source>
        <dbReference type="Proteomes" id="UP000234778"/>
    </source>
</evidence>
<dbReference type="AlphaFoldDB" id="A0A2I1KTM3"/>
<keyword evidence="2 5" id="KW-0812">Transmembrane</keyword>
<dbReference type="PROSITE" id="PS50850">
    <property type="entry name" value="MFS"/>
    <property type="match status" value="1"/>
</dbReference>
<keyword evidence="3 5" id="KW-1133">Transmembrane helix</keyword>
<feature type="transmembrane region" description="Helical" evidence="5">
    <location>
        <begin position="229"/>
        <end position="251"/>
    </location>
</feature>
<comment type="subcellular location">
    <subcellularLocation>
        <location evidence="1">Cell membrane</location>
        <topology evidence="1">Multi-pass membrane protein</topology>
    </subcellularLocation>
</comment>
<evidence type="ECO:0000256" key="3">
    <source>
        <dbReference type="ARBA" id="ARBA00022989"/>
    </source>
</evidence>
<feature type="transmembrane region" description="Helical" evidence="5">
    <location>
        <begin position="390"/>
        <end position="410"/>
    </location>
</feature>
<evidence type="ECO:0000256" key="2">
    <source>
        <dbReference type="ARBA" id="ARBA00022692"/>
    </source>
</evidence>
<dbReference type="SUPFAM" id="SSF103473">
    <property type="entry name" value="MFS general substrate transporter"/>
    <property type="match status" value="1"/>
</dbReference>
<feature type="transmembrane region" description="Helical" evidence="5">
    <location>
        <begin position="56"/>
        <end position="77"/>
    </location>
</feature>
<dbReference type="PANTHER" id="PTHR43184:SF12">
    <property type="entry name" value="SUGAR PHOSPHATE EXCHANGER 3"/>
    <property type="match status" value="1"/>
</dbReference>
<keyword evidence="4 5" id="KW-0472">Membrane</keyword>
<accession>A0A2I1KTM3</accession>
<proteinExistence type="predicted"/>
<feature type="domain" description="Major facilitator superfamily (MFS) profile" evidence="6">
    <location>
        <begin position="20"/>
        <end position="416"/>
    </location>
</feature>
<dbReference type="PANTHER" id="PTHR43184">
    <property type="entry name" value="MAJOR FACILITATOR SUPERFAMILY TRANSPORTER 16, ISOFORM B"/>
    <property type="match status" value="1"/>
</dbReference>
<dbReference type="GO" id="GO:0022857">
    <property type="term" value="F:transmembrane transporter activity"/>
    <property type="evidence" value="ECO:0007669"/>
    <property type="project" value="InterPro"/>
</dbReference>
<reference evidence="7 8" key="1">
    <citation type="submission" date="2017-12" db="EMBL/GenBank/DDBJ databases">
        <title>Phylogenetic diversity of female urinary microbiome.</title>
        <authorList>
            <person name="Thomas-White K."/>
            <person name="Wolfe A.J."/>
        </authorList>
    </citation>
    <scope>NUCLEOTIDE SEQUENCE [LARGE SCALE GENOMIC DNA]</scope>
    <source>
        <strain evidence="7 8">UMB0319</strain>
    </source>
</reference>
<dbReference type="InterPro" id="IPR036259">
    <property type="entry name" value="MFS_trans_sf"/>
</dbReference>
<organism evidence="7 8">
    <name type="scientific">Actinomyces urogenitalis</name>
    <dbReference type="NCBI Taxonomy" id="103621"/>
    <lineage>
        <taxon>Bacteria</taxon>
        <taxon>Bacillati</taxon>
        <taxon>Actinomycetota</taxon>
        <taxon>Actinomycetes</taxon>
        <taxon>Actinomycetales</taxon>
        <taxon>Actinomycetaceae</taxon>
        <taxon>Actinomyces</taxon>
    </lineage>
</organism>
<feature type="transmembrane region" description="Helical" evidence="5">
    <location>
        <begin position="355"/>
        <end position="378"/>
    </location>
</feature>
<evidence type="ECO:0000256" key="1">
    <source>
        <dbReference type="ARBA" id="ARBA00004651"/>
    </source>
</evidence>
<gene>
    <name evidence="7" type="ORF">CYJ26_04535</name>
</gene>
<feature type="transmembrane region" description="Helical" evidence="5">
    <location>
        <begin position="89"/>
        <end position="108"/>
    </location>
</feature>
<protein>
    <submittedName>
        <fullName evidence="7">MFS transporter</fullName>
    </submittedName>
</protein>
<evidence type="ECO:0000256" key="5">
    <source>
        <dbReference type="SAM" id="Phobius"/>
    </source>
</evidence>
<dbReference type="GO" id="GO:0005886">
    <property type="term" value="C:plasma membrane"/>
    <property type="evidence" value="ECO:0007669"/>
    <property type="project" value="UniProtKB-SubCell"/>
</dbReference>
<feature type="transmembrane region" description="Helical" evidence="5">
    <location>
        <begin position="321"/>
        <end position="343"/>
    </location>
</feature>